<comment type="cofactor">
    <cofactor evidence="1 6">
        <name>pyridoxal 5'-phosphate</name>
        <dbReference type="ChEBI" id="CHEBI:597326"/>
    </cofactor>
</comment>
<evidence type="ECO:0000313" key="9">
    <source>
        <dbReference type="Proteomes" id="UP000236893"/>
    </source>
</evidence>
<dbReference type="OrthoDB" id="9807157at2"/>
<keyword evidence="9" id="KW-1185">Reference proteome</keyword>
<accession>A0A2S5A5Z3</accession>
<dbReference type="Proteomes" id="UP000236893">
    <property type="component" value="Unassembled WGS sequence"/>
</dbReference>
<organism evidence="8 9">
    <name type="scientific">Solitalea longa</name>
    <dbReference type="NCBI Taxonomy" id="2079460"/>
    <lineage>
        <taxon>Bacteria</taxon>
        <taxon>Pseudomonadati</taxon>
        <taxon>Bacteroidota</taxon>
        <taxon>Sphingobacteriia</taxon>
        <taxon>Sphingobacteriales</taxon>
        <taxon>Sphingobacteriaceae</taxon>
        <taxon>Solitalea</taxon>
    </lineage>
</organism>
<evidence type="ECO:0000256" key="6">
    <source>
        <dbReference type="RuleBase" id="RU003693"/>
    </source>
</evidence>
<keyword evidence="4" id="KW-0808">Transferase</keyword>
<dbReference type="PANTHER" id="PTHR13693:SF77">
    <property type="entry name" value="8-AMINO-7-OXONONANOATE SYNTHASE"/>
    <property type="match status" value="1"/>
</dbReference>
<dbReference type="InterPro" id="IPR050087">
    <property type="entry name" value="AON_synthase_class-II"/>
</dbReference>
<evidence type="ECO:0000256" key="5">
    <source>
        <dbReference type="ARBA" id="ARBA00022898"/>
    </source>
</evidence>
<reference evidence="8 9" key="1">
    <citation type="submission" date="2018-01" db="EMBL/GenBank/DDBJ databases">
        <authorList>
            <person name="Gaut B.S."/>
            <person name="Morton B.R."/>
            <person name="Clegg M.T."/>
            <person name="Duvall M.R."/>
        </authorList>
    </citation>
    <scope>NUCLEOTIDE SEQUENCE [LARGE SCALE GENOMIC DNA]</scope>
    <source>
        <strain evidence="8 9">HR-AV</strain>
    </source>
</reference>
<name>A0A2S5A5Z3_9SPHI</name>
<dbReference type="PANTHER" id="PTHR13693">
    <property type="entry name" value="CLASS II AMINOTRANSFERASE/8-AMINO-7-OXONONANOATE SYNTHASE"/>
    <property type="match status" value="1"/>
</dbReference>
<proteinExistence type="inferred from homology"/>
<dbReference type="InterPro" id="IPR001917">
    <property type="entry name" value="Aminotrans_II_pyridoxalP_BS"/>
</dbReference>
<evidence type="ECO:0000256" key="4">
    <source>
        <dbReference type="ARBA" id="ARBA00022679"/>
    </source>
</evidence>
<dbReference type="PROSITE" id="PS00599">
    <property type="entry name" value="AA_TRANSFER_CLASS_2"/>
    <property type="match status" value="1"/>
</dbReference>
<gene>
    <name evidence="8" type="ORF">C3K47_07095</name>
</gene>
<sequence length="374" mass="41498">MSSIEKFLTSQINKLKDNHLFRTLSANSDLVDFSSNDYLGFSRSNLLKNAIEEELAKQASWMIGSTGSRLISGNTQYAIDLENDLAKFHNAEAGLLFNSGYDANLGIFSCLPQKGDTIILDEKIHACIIDGSRLSYANRYKFRHNDLGSLEQKLKIAKGNIFIGIESVYSMDGDSPDLVGMVELAEKYEANIVIDEAHGAGVFGPNGKGLVSELGLEKKIFARIHTFGKAIGAHGAIAMGSKALRDFLINHSRSFIYTTAAPFHSLAAIKLAYKELNKQPQLQTDLQNKILLFKSNLVKNNRLIESYSPIQSVVFSGNENVLKVYEALKNKGFNVGAVRSPTVAKGMERIRVCLHLFNSDDEIYRLVNEFNQYL</sequence>
<comment type="caution">
    <text evidence="8">The sequence shown here is derived from an EMBL/GenBank/DDBJ whole genome shotgun (WGS) entry which is preliminary data.</text>
</comment>
<dbReference type="Gene3D" id="3.40.640.10">
    <property type="entry name" value="Type I PLP-dependent aspartate aminotransferase-like (Major domain)"/>
    <property type="match status" value="1"/>
</dbReference>
<dbReference type="GO" id="GO:0030170">
    <property type="term" value="F:pyridoxal phosphate binding"/>
    <property type="evidence" value="ECO:0007669"/>
    <property type="project" value="InterPro"/>
</dbReference>
<keyword evidence="5 6" id="KW-0663">Pyridoxal phosphate</keyword>
<feature type="domain" description="Aminotransferase class I/classII large" evidence="7">
    <location>
        <begin position="29"/>
        <end position="354"/>
    </location>
</feature>
<dbReference type="InterPro" id="IPR015422">
    <property type="entry name" value="PyrdxlP-dep_Trfase_small"/>
</dbReference>
<dbReference type="SUPFAM" id="SSF53383">
    <property type="entry name" value="PLP-dependent transferases"/>
    <property type="match status" value="1"/>
</dbReference>
<dbReference type="InterPro" id="IPR015424">
    <property type="entry name" value="PyrdxlP-dep_Trfase"/>
</dbReference>
<comment type="pathway">
    <text evidence="2">Lipid metabolism.</text>
</comment>
<dbReference type="Gene3D" id="3.90.1150.10">
    <property type="entry name" value="Aspartate Aminotransferase, domain 1"/>
    <property type="match status" value="1"/>
</dbReference>
<dbReference type="InterPro" id="IPR004839">
    <property type="entry name" value="Aminotransferase_I/II_large"/>
</dbReference>
<comment type="similarity">
    <text evidence="3">Belongs to the class-II pyridoxal-phosphate-dependent aminotransferase family. BioF subfamily.</text>
</comment>
<dbReference type="AlphaFoldDB" id="A0A2S5A5Z3"/>
<protein>
    <submittedName>
        <fullName evidence="8">8-amino-7-oxononanoate synthase</fullName>
    </submittedName>
</protein>
<evidence type="ECO:0000259" key="7">
    <source>
        <dbReference type="Pfam" id="PF00155"/>
    </source>
</evidence>
<dbReference type="RefSeq" id="WP_103788430.1">
    <property type="nucleotide sequence ID" value="NZ_PQVF01000004.1"/>
</dbReference>
<dbReference type="Pfam" id="PF00155">
    <property type="entry name" value="Aminotran_1_2"/>
    <property type="match status" value="1"/>
</dbReference>
<evidence type="ECO:0000256" key="2">
    <source>
        <dbReference type="ARBA" id="ARBA00005189"/>
    </source>
</evidence>
<evidence type="ECO:0000256" key="1">
    <source>
        <dbReference type="ARBA" id="ARBA00001933"/>
    </source>
</evidence>
<dbReference type="GO" id="GO:0016740">
    <property type="term" value="F:transferase activity"/>
    <property type="evidence" value="ECO:0007669"/>
    <property type="project" value="UniProtKB-KW"/>
</dbReference>
<dbReference type="GO" id="GO:0009102">
    <property type="term" value="P:biotin biosynthetic process"/>
    <property type="evidence" value="ECO:0007669"/>
    <property type="project" value="TreeGrafter"/>
</dbReference>
<dbReference type="InterPro" id="IPR015421">
    <property type="entry name" value="PyrdxlP-dep_Trfase_major"/>
</dbReference>
<evidence type="ECO:0000256" key="3">
    <source>
        <dbReference type="ARBA" id="ARBA00010008"/>
    </source>
</evidence>
<dbReference type="EMBL" id="PQVF01000004">
    <property type="protein sequence ID" value="POY37523.1"/>
    <property type="molecule type" value="Genomic_DNA"/>
</dbReference>
<evidence type="ECO:0000313" key="8">
    <source>
        <dbReference type="EMBL" id="POY37523.1"/>
    </source>
</evidence>